<evidence type="ECO:0000313" key="2">
    <source>
        <dbReference type="Proteomes" id="UP000250043"/>
    </source>
</evidence>
<dbReference type="Gene3D" id="3.30.710.10">
    <property type="entry name" value="Potassium Channel Kv1.1, Chain A"/>
    <property type="match status" value="1"/>
</dbReference>
<gene>
    <name evidence="1" type="ORF">OBBRIDRAFT_829906</name>
</gene>
<dbReference type="Proteomes" id="UP000250043">
    <property type="component" value="Unassembled WGS sequence"/>
</dbReference>
<dbReference type="InterPro" id="IPR011333">
    <property type="entry name" value="SKP1/BTB/POZ_sf"/>
</dbReference>
<dbReference type="EMBL" id="KV722330">
    <property type="protein sequence ID" value="OCH96479.1"/>
    <property type="molecule type" value="Genomic_DNA"/>
</dbReference>
<evidence type="ECO:0000313" key="1">
    <source>
        <dbReference type="EMBL" id="OCH96479.1"/>
    </source>
</evidence>
<protein>
    <recommendedName>
        <fullName evidence="3">BTB domain-containing protein</fullName>
    </recommendedName>
</protein>
<proteinExistence type="predicted"/>
<accession>A0A8E2DVT4</accession>
<sequence length="287" mass="31548">MSQQPVAQVCKDESSSTRVHPLFSAENADIVLSSKDDTHFRVRSQLLRETSGWFNTLLSIPSNAPDTADTDIICLDETADILAALLRMVSGFEIPELHPINLCEDILYAAEKYEMPGPVSIIRVALSSNLLDASPIRIYGIAARRGWAAEAKAASTRTLPLDLFHPDAVAELNRLDGPVLMKLLLLHHSRRQAFKAALDDTRTFYASGGSTLCGGCAQHVDHIQWALCKYSWVTQAPITHDILHEESARKALESTCPHCGKSLYMQYATIGILKGIIDGLPRAVEFP</sequence>
<name>A0A8E2DVT4_9APHY</name>
<keyword evidence="2" id="KW-1185">Reference proteome</keyword>
<reference evidence="1 2" key="1">
    <citation type="submission" date="2016-07" db="EMBL/GenBank/DDBJ databases">
        <title>Draft genome of the white-rot fungus Obba rivulosa 3A-2.</title>
        <authorList>
            <consortium name="DOE Joint Genome Institute"/>
            <person name="Miettinen O."/>
            <person name="Riley R."/>
            <person name="Acob R."/>
            <person name="Barry K."/>
            <person name="Cullen D."/>
            <person name="De Vries R."/>
            <person name="Hainaut M."/>
            <person name="Hatakka A."/>
            <person name="Henrissat B."/>
            <person name="Hilden K."/>
            <person name="Kuo R."/>
            <person name="Labutti K."/>
            <person name="Lipzen A."/>
            <person name="Makela M.R."/>
            <person name="Sandor L."/>
            <person name="Spatafora J.W."/>
            <person name="Grigoriev I.V."/>
            <person name="Hibbett D.S."/>
        </authorList>
    </citation>
    <scope>NUCLEOTIDE SEQUENCE [LARGE SCALE GENOMIC DNA]</scope>
    <source>
        <strain evidence="1 2">3A-2</strain>
    </source>
</reference>
<dbReference type="OrthoDB" id="3266199at2759"/>
<dbReference type="SUPFAM" id="SSF54695">
    <property type="entry name" value="POZ domain"/>
    <property type="match status" value="1"/>
</dbReference>
<dbReference type="AlphaFoldDB" id="A0A8E2DVT4"/>
<evidence type="ECO:0008006" key="3">
    <source>
        <dbReference type="Google" id="ProtNLM"/>
    </source>
</evidence>
<organism evidence="1 2">
    <name type="scientific">Obba rivulosa</name>
    <dbReference type="NCBI Taxonomy" id="1052685"/>
    <lineage>
        <taxon>Eukaryota</taxon>
        <taxon>Fungi</taxon>
        <taxon>Dikarya</taxon>
        <taxon>Basidiomycota</taxon>
        <taxon>Agaricomycotina</taxon>
        <taxon>Agaricomycetes</taxon>
        <taxon>Polyporales</taxon>
        <taxon>Gelatoporiaceae</taxon>
        <taxon>Obba</taxon>
    </lineage>
</organism>